<name>A0A4V2L586_9FLAO</name>
<dbReference type="Proteomes" id="UP000293300">
    <property type="component" value="Unassembled WGS sequence"/>
</dbReference>
<feature type="domain" description="DUF5777" evidence="2">
    <location>
        <begin position="42"/>
        <end position="288"/>
    </location>
</feature>
<evidence type="ECO:0000313" key="3">
    <source>
        <dbReference type="EMBL" id="TBX69210.1"/>
    </source>
</evidence>
<evidence type="ECO:0000256" key="1">
    <source>
        <dbReference type="SAM" id="SignalP"/>
    </source>
</evidence>
<feature type="chain" id="PRO_5020330038" description="DUF5777 domain-containing protein" evidence="1">
    <location>
        <begin position="22"/>
        <end position="288"/>
    </location>
</feature>
<accession>A0A4V2L586</accession>
<reference evidence="3 4" key="1">
    <citation type="submission" date="2019-02" db="EMBL/GenBank/DDBJ databases">
        <title>Flavobacterium sp. RD-2-33 isolated from forest soil.</title>
        <authorList>
            <person name="Chaudhary D.K."/>
        </authorList>
    </citation>
    <scope>NUCLEOTIDE SEQUENCE [LARGE SCALE GENOMIC DNA]</scope>
    <source>
        <strain evidence="3 4">RD-2-33</strain>
    </source>
</reference>
<dbReference type="OrthoDB" id="1117410at2"/>
<sequence length="288" mass="32544">MKLCKIAGSAFLLFAFHTASAQDLMSELDSVPKQKEITASAFKGLQVCNMQSTKMTNKNEWYFLVSHRFGDLKEGINNFFGFDNALTKIGGIYGITNWLNISLARHTYNKTFEAGLKYRLANQMEDGFPVTIVGYNTMDVNGSKFDKALYPNFKESNRLAYSTQLLISRKFSDALSLEIVPAFIHKNLYDLQPGTDKKDQFVVGMGGRCKISKRISFNLEYAARVNPEEHEYYHNPLTAGFDIDTGGHVFQLVFSSAQPMNDIAYFTNATGKWNGGSIYFGFNLYRVF</sequence>
<evidence type="ECO:0000313" key="4">
    <source>
        <dbReference type="Proteomes" id="UP000293300"/>
    </source>
</evidence>
<keyword evidence="4" id="KW-1185">Reference proteome</keyword>
<organism evidence="3 4">
    <name type="scientific">Flavobacterium silvisoli</name>
    <dbReference type="NCBI Taxonomy" id="2529433"/>
    <lineage>
        <taxon>Bacteria</taxon>
        <taxon>Pseudomonadati</taxon>
        <taxon>Bacteroidota</taxon>
        <taxon>Flavobacteriia</taxon>
        <taxon>Flavobacteriales</taxon>
        <taxon>Flavobacteriaceae</taxon>
        <taxon>Flavobacterium</taxon>
    </lineage>
</organism>
<keyword evidence="1" id="KW-0732">Signal</keyword>
<dbReference type="Pfam" id="PF19089">
    <property type="entry name" value="DUF5777"/>
    <property type="match status" value="1"/>
</dbReference>
<evidence type="ECO:0000259" key="2">
    <source>
        <dbReference type="Pfam" id="PF19089"/>
    </source>
</evidence>
<dbReference type="EMBL" id="SJPE01000007">
    <property type="protein sequence ID" value="TBX69210.1"/>
    <property type="molecule type" value="Genomic_DNA"/>
</dbReference>
<protein>
    <recommendedName>
        <fullName evidence="2">DUF5777 domain-containing protein</fullName>
    </recommendedName>
</protein>
<proteinExistence type="predicted"/>
<feature type="signal peptide" evidence="1">
    <location>
        <begin position="1"/>
        <end position="21"/>
    </location>
</feature>
<gene>
    <name evidence="3" type="ORF">EZL74_07475</name>
</gene>
<comment type="caution">
    <text evidence="3">The sequence shown here is derived from an EMBL/GenBank/DDBJ whole genome shotgun (WGS) entry which is preliminary data.</text>
</comment>
<dbReference type="AlphaFoldDB" id="A0A4V2L586"/>
<dbReference type="RefSeq" id="WP_131475984.1">
    <property type="nucleotide sequence ID" value="NZ_SJPE01000007.1"/>
</dbReference>
<dbReference type="InterPro" id="IPR045916">
    <property type="entry name" value="DUF5777"/>
</dbReference>